<protein>
    <submittedName>
        <fullName evidence="1">Uncharacterized protein</fullName>
    </submittedName>
</protein>
<reference evidence="1" key="1">
    <citation type="submission" date="2021-12" db="EMBL/GenBank/DDBJ databases">
        <title>Convergent genome expansion in fungi linked to evolution of root-endophyte symbiosis.</title>
        <authorList>
            <consortium name="DOE Joint Genome Institute"/>
            <person name="Ke Y.-H."/>
            <person name="Bonito G."/>
            <person name="Liao H.-L."/>
            <person name="Looney B."/>
            <person name="Rojas-Flechas A."/>
            <person name="Nash J."/>
            <person name="Hameed K."/>
            <person name="Schadt C."/>
            <person name="Martin F."/>
            <person name="Crous P.W."/>
            <person name="Miettinen O."/>
            <person name="Magnuson J.K."/>
            <person name="Labbe J."/>
            <person name="Jacobson D."/>
            <person name="Doktycz M.J."/>
            <person name="Veneault-Fourrey C."/>
            <person name="Kuo A."/>
            <person name="Mondo S."/>
            <person name="Calhoun S."/>
            <person name="Riley R."/>
            <person name="Ohm R."/>
            <person name="LaButti K."/>
            <person name="Andreopoulos B."/>
            <person name="Pangilinan J."/>
            <person name="Nolan M."/>
            <person name="Tritt A."/>
            <person name="Clum A."/>
            <person name="Lipzen A."/>
            <person name="Daum C."/>
            <person name="Barry K."/>
            <person name="Grigoriev I.V."/>
            <person name="Vilgalys R."/>
        </authorList>
    </citation>
    <scope>NUCLEOTIDE SEQUENCE</scope>
    <source>
        <strain evidence="1">PMI_201</strain>
    </source>
</reference>
<dbReference type="AlphaFoldDB" id="A0AAD4L213"/>
<evidence type="ECO:0000313" key="2">
    <source>
        <dbReference type="Proteomes" id="UP001201262"/>
    </source>
</evidence>
<proteinExistence type="predicted"/>
<dbReference type="RefSeq" id="XP_046078325.1">
    <property type="nucleotide sequence ID" value="XM_046219671.1"/>
</dbReference>
<keyword evidence="2" id="KW-1185">Reference proteome</keyword>
<gene>
    <name evidence="1" type="ORF">BGW36DRAFT_422246</name>
</gene>
<evidence type="ECO:0000313" key="1">
    <source>
        <dbReference type="EMBL" id="KAH8705704.1"/>
    </source>
</evidence>
<name>A0AAD4L213_9EURO</name>
<organism evidence="1 2">
    <name type="scientific">Talaromyces proteolyticus</name>
    <dbReference type="NCBI Taxonomy" id="1131652"/>
    <lineage>
        <taxon>Eukaryota</taxon>
        <taxon>Fungi</taxon>
        <taxon>Dikarya</taxon>
        <taxon>Ascomycota</taxon>
        <taxon>Pezizomycotina</taxon>
        <taxon>Eurotiomycetes</taxon>
        <taxon>Eurotiomycetidae</taxon>
        <taxon>Eurotiales</taxon>
        <taxon>Trichocomaceae</taxon>
        <taxon>Talaromyces</taxon>
        <taxon>Talaromyces sect. Bacilispori</taxon>
    </lineage>
</organism>
<sequence length="55" mass="6212">MGPRRIRVIHPNVLYGDTLSYGTAFVAIQWTVIIKTPRDARVIILSDDSSQIIML</sequence>
<dbReference type="GeneID" id="70249958"/>
<comment type="caution">
    <text evidence="1">The sequence shown here is derived from an EMBL/GenBank/DDBJ whole genome shotgun (WGS) entry which is preliminary data.</text>
</comment>
<dbReference type="EMBL" id="JAJTJA010000001">
    <property type="protein sequence ID" value="KAH8705704.1"/>
    <property type="molecule type" value="Genomic_DNA"/>
</dbReference>
<accession>A0AAD4L213</accession>
<dbReference type="Proteomes" id="UP001201262">
    <property type="component" value="Unassembled WGS sequence"/>
</dbReference>